<dbReference type="SMART" id="SM00382">
    <property type="entry name" value="AAA"/>
    <property type="match status" value="1"/>
</dbReference>
<dbReference type="Pfam" id="PF00005">
    <property type="entry name" value="ABC_tran"/>
    <property type="match status" value="1"/>
</dbReference>
<dbReference type="PANTHER" id="PTHR42781:SF4">
    <property type="entry name" value="SPERMIDINE_PUTRESCINE IMPORT ATP-BINDING PROTEIN POTA"/>
    <property type="match status" value="1"/>
</dbReference>
<feature type="domain" description="Mop" evidence="7">
    <location>
        <begin position="301"/>
        <end position="365"/>
    </location>
</feature>
<reference evidence="8 9" key="1">
    <citation type="submission" date="2019-08" db="EMBL/GenBank/DDBJ databases">
        <authorList>
            <person name="Dhanesh K."/>
            <person name="Kumar G."/>
            <person name="Sasikala C."/>
            <person name="Venkata Ramana C."/>
        </authorList>
    </citation>
    <scope>NUCLEOTIDE SEQUENCE [LARGE SCALE GENOMIC DNA]</scope>
    <source>
        <strain evidence="8 9">JC645</strain>
    </source>
</reference>
<dbReference type="GO" id="GO:0016887">
    <property type="term" value="F:ATP hydrolysis activity"/>
    <property type="evidence" value="ECO:0007669"/>
    <property type="project" value="InterPro"/>
</dbReference>
<dbReference type="InterPro" id="IPR008995">
    <property type="entry name" value="Mo/tungstate-bd_C_term_dom"/>
</dbReference>
<sequence length="372" mass="40503">MSDLLVADFQKRFQGVPPIHAELSLPCNSFGITVLFGPSGCGKSTVLRCLAGLERPESGRILFADQPWLDTQRGICLRPQQRDIGFCFQQDALFPHLNVRKNVGFGVTSSMPERREVVDRALEQFALADVGDRLPHQLSGGQQQRVALARALVRRPRLLLLDEPLSALDANLRDRLRPALRRMLAGFGIPVVMVTHDRVEAMSLADEIVVMRGGRIEQRGSVDEVFTRPRDRTVAQIVGIETIETGVIRELANGIATVEVHGVCLQAVSPRESTRMVHVCIKGEDVTLQRGRDGSGESAGAVSSRNRLSGTVTAVTPEGPLVRVALDCGIRLTSLVTRPACEELALQVGDPVTAWIKASAIHLIPLPDSSVD</sequence>
<protein>
    <submittedName>
        <fullName evidence="8">ABC transporter ATP-binding protein</fullName>
    </submittedName>
</protein>
<dbReference type="PROSITE" id="PS51866">
    <property type="entry name" value="MOP"/>
    <property type="match status" value="1"/>
</dbReference>
<dbReference type="PANTHER" id="PTHR42781">
    <property type="entry name" value="SPERMIDINE/PUTRESCINE IMPORT ATP-BINDING PROTEIN POTA"/>
    <property type="match status" value="1"/>
</dbReference>
<dbReference type="GO" id="GO:0005524">
    <property type="term" value="F:ATP binding"/>
    <property type="evidence" value="ECO:0007669"/>
    <property type="project" value="UniProtKB-KW"/>
</dbReference>
<keyword evidence="9" id="KW-1185">Reference proteome</keyword>
<evidence type="ECO:0000313" key="9">
    <source>
        <dbReference type="Proteomes" id="UP000324479"/>
    </source>
</evidence>
<evidence type="ECO:0000256" key="5">
    <source>
        <dbReference type="PROSITE-ProRule" id="PRU01213"/>
    </source>
</evidence>
<accession>A0A5M6D1H3</accession>
<dbReference type="Proteomes" id="UP000324479">
    <property type="component" value="Unassembled WGS sequence"/>
</dbReference>
<keyword evidence="1" id="KW-0813">Transport</keyword>
<dbReference type="AlphaFoldDB" id="A0A5M6D1H3"/>
<keyword evidence="2 5" id="KW-0500">Molybdenum</keyword>
<evidence type="ECO:0000256" key="3">
    <source>
        <dbReference type="ARBA" id="ARBA00022741"/>
    </source>
</evidence>
<dbReference type="InterPro" id="IPR005116">
    <property type="entry name" value="Transp-assoc_OB_typ1"/>
</dbReference>
<evidence type="ECO:0000259" key="6">
    <source>
        <dbReference type="PROSITE" id="PS50893"/>
    </source>
</evidence>
<feature type="domain" description="ABC transporter" evidence="6">
    <location>
        <begin position="4"/>
        <end position="238"/>
    </location>
</feature>
<name>A0A5M6D1H3_9BACT</name>
<gene>
    <name evidence="8" type="ORF">FYK55_17460</name>
</gene>
<evidence type="ECO:0000259" key="7">
    <source>
        <dbReference type="PROSITE" id="PS51866"/>
    </source>
</evidence>
<dbReference type="Pfam" id="PF03459">
    <property type="entry name" value="TOBE"/>
    <property type="match status" value="1"/>
</dbReference>
<keyword evidence="3" id="KW-0547">Nucleotide-binding</keyword>
<dbReference type="SUPFAM" id="SSF52540">
    <property type="entry name" value="P-loop containing nucleoside triphosphate hydrolases"/>
    <property type="match status" value="1"/>
</dbReference>
<evidence type="ECO:0000256" key="2">
    <source>
        <dbReference type="ARBA" id="ARBA00022505"/>
    </source>
</evidence>
<dbReference type="InterPro" id="IPR003439">
    <property type="entry name" value="ABC_transporter-like_ATP-bd"/>
</dbReference>
<dbReference type="SUPFAM" id="SSF50331">
    <property type="entry name" value="MOP-like"/>
    <property type="match status" value="1"/>
</dbReference>
<proteinExistence type="predicted"/>
<dbReference type="InterPro" id="IPR017871">
    <property type="entry name" value="ABC_transporter-like_CS"/>
</dbReference>
<organism evidence="8 9">
    <name type="scientific">Roseiconus nitratireducens</name>
    <dbReference type="NCBI Taxonomy" id="2605748"/>
    <lineage>
        <taxon>Bacteria</taxon>
        <taxon>Pseudomonadati</taxon>
        <taxon>Planctomycetota</taxon>
        <taxon>Planctomycetia</taxon>
        <taxon>Pirellulales</taxon>
        <taxon>Pirellulaceae</taxon>
        <taxon>Roseiconus</taxon>
    </lineage>
</organism>
<evidence type="ECO:0000256" key="4">
    <source>
        <dbReference type="ARBA" id="ARBA00022840"/>
    </source>
</evidence>
<dbReference type="GO" id="GO:0015697">
    <property type="term" value="P:quaternary ammonium group transport"/>
    <property type="evidence" value="ECO:0007669"/>
    <property type="project" value="UniProtKB-ARBA"/>
</dbReference>
<dbReference type="FunFam" id="3.40.50.300:FF:000425">
    <property type="entry name" value="Probable ABC transporter, ATP-binding subunit"/>
    <property type="match status" value="1"/>
</dbReference>
<comment type="caution">
    <text evidence="8">The sequence shown here is derived from an EMBL/GenBank/DDBJ whole genome shotgun (WGS) entry which is preliminary data.</text>
</comment>
<dbReference type="PROSITE" id="PS50893">
    <property type="entry name" value="ABC_TRANSPORTER_2"/>
    <property type="match status" value="1"/>
</dbReference>
<dbReference type="EMBL" id="VWOX01000010">
    <property type="protein sequence ID" value="KAA5541361.1"/>
    <property type="molecule type" value="Genomic_DNA"/>
</dbReference>
<dbReference type="PROSITE" id="PS00211">
    <property type="entry name" value="ABC_TRANSPORTER_1"/>
    <property type="match status" value="1"/>
</dbReference>
<dbReference type="Gene3D" id="2.40.50.100">
    <property type="match status" value="1"/>
</dbReference>
<evidence type="ECO:0000256" key="1">
    <source>
        <dbReference type="ARBA" id="ARBA00022448"/>
    </source>
</evidence>
<evidence type="ECO:0000313" key="8">
    <source>
        <dbReference type="EMBL" id="KAA5541361.1"/>
    </source>
</evidence>
<dbReference type="InterPro" id="IPR003593">
    <property type="entry name" value="AAA+_ATPase"/>
</dbReference>
<dbReference type="InterPro" id="IPR027417">
    <property type="entry name" value="P-loop_NTPase"/>
</dbReference>
<dbReference type="Gene3D" id="3.40.50.300">
    <property type="entry name" value="P-loop containing nucleotide triphosphate hydrolases"/>
    <property type="match status" value="1"/>
</dbReference>
<dbReference type="RefSeq" id="WP_150077745.1">
    <property type="nucleotide sequence ID" value="NZ_VWOX01000010.1"/>
</dbReference>
<dbReference type="InterPro" id="IPR050093">
    <property type="entry name" value="ABC_SmlMolc_Importer"/>
</dbReference>
<dbReference type="GO" id="GO:0015689">
    <property type="term" value="P:molybdate ion transport"/>
    <property type="evidence" value="ECO:0007669"/>
    <property type="project" value="InterPro"/>
</dbReference>
<keyword evidence="4 8" id="KW-0067">ATP-binding</keyword>
<dbReference type="InterPro" id="IPR004606">
    <property type="entry name" value="Mop_domain"/>
</dbReference>